<proteinExistence type="predicted"/>
<dbReference type="PANTHER" id="PTHR12835:SF5">
    <property type="entry name" value="BIOTIN--PROTEIN LIGASE"/>
    <property type="match status" value="1"/>
</dbReference>
<evidence type="ECO:0000313" key="5">
    <source>
        <dbReference type="EMBL" id="PHV67186.1"/>
    </source>
</evidence>
<keyword evidence="2" id="KW-0092">Biotin</keyword>
<dbReference type="InterPro" id="IPR004143">
    <property type="entry name" value="BPL_LPL_catalytic"/>
</dbReference>
<dbReference type="NCBIfam" id="TIGR00121">
    <property type="entry name" value="birA_ligase"/>
    <property type="match status" value="1"/>
</dbReference>
<dbReference type="InterPro" id="IPR003142">
    <property type="entry name" value="BPL_C"/>
</dbReference>
<dbReference type="AlphaFoldDB" id="A0A2G3PN48"/>
<dbReference type="EC" id="6.3.4.15" evidence="3"/>
<dbReference type="SUPFAM" id="SSF55681">
    <property type="entry name" value="Class II aaRS and biotin synthetases"/>
    <property type="match status" value="1"/>
</dbReference>
<dbReference type="Gene3D" id="3.30.930.10">
    <property type="entry name" value="Bira Bifunctional Protein, Domain 2"/>
    <property type="match status" value="1"/>
</dbReference>
<dbReference type="Pfam" id="PF02237">
    <property type="entry name" value="BPL_C"/>
    <property type="match status" value="1"/>
</dbReference>
<evidence type="ECO:0000313" key="6">
    <source>
        <dbReference type="Proteomes" id="UP000225108"/>
    </source>
</evidence>
<dbReference type="GO" id="GO:0005737">
    <property type="term" value="C:cytoplasm"/>
    <property type="evidence" value="ECO:0007669"/>
    <property type="project" value="TreeGrafter"/>
</dbReference>
<evidence type="ECO:0000256" key="2">
    <source>
        <dbReference type="ARBA" id="ARBA00023267"/>
    </source>
</evidence>
<dbReference type="PROSITE" id="PS51733">
    <property type="entry name" value="BPL_LPL_CATALYTIC"/>
    <property type="match status" value="1"/>
</dbReference>
<dbReference type="InterPro" id="IPR045864">
    <property type="entry name" value="aa-tRNA-synth_II/BPL/LPL"/>
</dbReference>
<gene>
    <name evidence="5" type="ORF">CSW57_13385</name>
</gene>
<feature type="domain" description="BPL/LPL catalytic" evidence="4">
    <location>
        <begin position="11"/>
        <end position="209"/>
    </location>
</feature>
<evidence type="ECO:0000256" key="1">
    <source>
        <dbReference type="ARBA" id="ARBA00022598"/>
    </source>
</evidence>
<evidence type="ECO:0000259" key="4">
    <source>
        <dbReference type="PROSITE" id="PS51733"/>
    </source>
</evidence>
<dbReference type="Proteomes" id="UP000225108">
    <property type="component" value="Unassembled WGS sequence"/>
</dbReference>
<comment type="caution">
    <text evidence="5">The sequence shown here is derived from an EMBL/GenBank/DDBJ whole genome shotgun (WGS) entry which is preliminary data.</text>
</comment>
<dbReference type="PANTHER" id="PTHR12835">
    <property type="entry name" value="BIOTIN PROTEIN LIGASE"/>
    <property type="match status" value="1"/>
</dbReference>
<reference evidence="5 6" key="1">
    <citation type="submission" date="2017-10" db="EMBL/GenBank/DDBJ databases">
        <title>The draft genome sequence of Williamsia sp. BULT 1.1 isolated from the semi-arid grassland soils from South Africa.</title>
        <authorList>
            <person name="Kabwe M.H."/>
            <person name="Govender N."/>
            <person name="Mutseka Lunga P."/>
            <person name="Vikram S."/>
            <person name="Makhalanyane T.P."/>
        </authorList>
    </citation>
    <scope>NUCLEOTIDE SEQUENCE [LARGE SCALE GENOMIC DNA]</scope>
    <source>
        <strain evidence="5 6">BULT 1.1</strain>
    </source>
</reference>
<dbReference type="Gene3D" id="2.30.30.100">
    <property type="match status" value="1"/>
</dbReference>
<dbReference type="EMBL" id="PEBD01000008">
    <property type="protein sequence ID" value="PHV67186.1"/>
    <property type="molecule type" value="Genomic_DNA"/>
</dbReference>
<protein>
    <recommendedName>
        <fullName evidence="3">biotin--[biotin carboxyl-carrier protein] ligase</fullName>
        <ecNumber evidence="3">6.3.4.15</ecNumber>
    </recommendedName>
</protein>
<dbReference type="CDD" id="cd16442">
    <property type="entry name" value="BPL"/>
    <property type="match status" value="1"/>
</dbReference>
<organism evidence="5 6">
    <name type="scientific">Williamsia marianensis</name>
    <dbReference type="NCBI Taxonomy" id="85044"/>
    <lineage>
        <taxon>Bacteria</taxon>
        <taxon>Bacillati</taxon>
        <taxon>Actinomycetota</taxon>
        <taxon>Actinomycetes</taxon>
        <taxon>Mycobacteriales</taxon>
        <taxon>Nocardiaceae</taxon>
        <taxon>Williamsia</taxon>
    </lineage>
</organism>
<dbReference type="RefSeq" id="WP_099383388.1">
    <property type="nucleotide sequence ID" value="NZ_PEBD01000008.1"/>
</dbReference>
<dbReference type="GO" id="GO:0004077">
    <property type="term" value="F:biotin--[biotin carboxyl-carrier protein] ligase activity"/>
    <property type="evidence" value="ECO:0007669"/>
    <property type="project" value="UniProtKB-EC"/>
</dbReference>
<evidence type="ECO:0000256" key="3">
    <source>
        <dbReference type="ARBA" id="ARBA00024227"/>
    </source>
</evidence>
<name>A0A2G3PN48_WILMA</name>
<dbReference type="InterPro" id="IPR004408">
    <property type="entry name" value="Biotin_CoA_COase_ligase"/>
</dbReference>
<sequence>MTDERAPLDHEALRQAVTGTRWRSVRVVEETGSTNADLVSLAGSTDCAGSVLIAEHQTAGRGRHSRQWESPPRAQVALSVAAPANTSDQPQALGWLPLLTGLAVVEGIAEITDLSPRLKWPNDVLLFGDDTATDDGYGGRKVAGILAELTHGPSGPVVVIGLGINVSLTEAELPVPTAISLDLAGASVDRTQLAGAVLRALSRRLDQWPGDLGAVADDYRAACATLGHRVRVQMPAGEEIEGLATAIDSIGRVVVEVAPGQNVPVAAGDVTHLRVTD</sequence>
<keyword evidence="1 5" id="KW-0436">Ligase</keyword>
<dbReference type="Pfam" id="PF03099">
    <property type="entry name" value="BPL_LplA_LipB"/>
    <property type="match status" value="1"/>
</dbReference>
<accession>A0A2G3PN48</accession>